<evidence type="ECO:0000256" key="4">
    <source>
        <dbReference type="ARBA" id="ARBA00022737"/>
    </source>
</evidence>
<comment type="similarity">
    <text evidence="2">Belongs to the krueppel C2H2-type zinc-finger protein family.</text>
</comment>
<dbReference type="GO" id="GO:0006357">
    <property type="term" value="P:regulation of transcription by RNA polymerase II"/>
    <property type="evidence" value="ECO:0007669"/>
    <property type="project" value="TreeGrafter"/>
</dbReference>
<dbReference type="FunFam" id="3.30.160.60:FF:000184">
    <property type="entry name" value="Zinc finger protein 333"/>
    <property type="match status" value="1"/>
</dbReference>
<accession>A0A8C3JT49</accession>
<feature type="domain" description="C2H2-type" evidence="13">
    <location>
        <begin position="321"/>
        <end position="348"/>
    </location>
</feature>
<evidence type="ECO:0000256" key="5">
    <source>
        <dbReference type="ARBA" id="ARBA00022771"/>
    </source>
</evidence>
<evidence type="ECO:0000256" key="9">
    <source>
        <dbReference type="ARBA" id="ARBA00023163"/>
    </source>
</evidence>
<protein>
    <recommendedName>
        <fullName evidence="13">C2H2-type domain-containing protein</fullName>
    </recommendedName>
</protein>
<proteinExistence type="inferred from homology"/>
<dbReference type="PROSITE" id="PS50157">
    <property type="entry name" value="ZINC_FINGER_C2H2_2"/>
    <property type="match status" value="11"/>
</dbReference>
<dbReference type="FunFam" id="3.30.160.60:FF:002343">
    <property type="entry name" value="Zinc finger protein 33A"/>
    <property type="match status" value="2"/>
</dbReference>
<keyword evidence="15" id="KW-1185">Reference proteome</keyword>
<feature type="domain" description="C2H2-type" evidence="13">
    <location>
        <begin position="573"/>
        <end position="600"/>
    </location>
</feature>
<evidence type="ECO:0000256" key="11">
    <source>
        <dbReference type="PROSITE-ProRule" id="PRU00042"/>
    </source>
</evidence>
<evidence type="ECO:0000259" key="13">
    <source>
        <dbReference type="PROSITE" id="PS50157"/>
    </source>
</evidence>
<keyword evidence="7" id="KW-0805">Transcription regulation</keyword>
<evidence type="ECO:0000313" key="14">
    <source>
        <dbReference type="Ensembl" id="ENSCPGP00000013471.1"/>
    </source>
</evidence>
<reference evidence="14" key="1">
    <citation type="submission" date="2025-08" db="UniProtKB">
        <authorList>
            <consortium name="Ensembl"/>
        </authorList>
    </citation>
    <scope>IDENTIFICATION</scope>
</reference>
<dbReference type="Pfam" id="PF12874">
    <property type="entry name" value="zf-met"/>
    <property type="match status" value="1"/>
</dbReference>
<dbReference type="SUPFAM" id="SSF57667">
    <property type="entry name" value="beta-beta-alpha zinc fingers"/>
    <property type="match status" value="6"/>
</dbReference>
<keyword evidence="9" id="KW-0804">Transcription</keyword>
<keyword evidence="10" id="KW-0539">Nucleus</keyword>
<dbReference type="Ensembl" id="ENSCPGT00000014777.1">
    <property type="protein sequence ID" value="ENSCPGP00000013471.1"/>
    <property type="gene ID" value="ENSCPGG00000009567.1"/>
</dbReference>
<feature type="domain" description="C2H2-type" evidence="13">
    <location>
        <begin position="489"/>
        <end position="516"/>
    </location>
</feature>
<dbReference type="PROSITE" id="PS00028">
    <property type="entry name" value="ZINC_FINGER_C2H2_1"/>
    <property type="match status" value="11"/>
</dbReference>
<dbReference type="FunFam" id="3.30.160.60:FF:000358">
    <property type="entry name" value="zinc finger protein 24"/>
    <property type="match status" value="1"/>
</dbReference>
<dbReference type="GO" id="GO:0003700">
    <property type="term" value="F:DNA-binding transcription factor activity"/>
    <property type="evidence" value="ECO:0007669"/>
    <property type="project" value="TreeGrafter"/>
</dbReference>
<evidence type="ECO:0000313" key="15">
    <source>
        <dbReference type="Proteomes" id="UP000694419"/>
    </source>
</evidence>
<dbReference type="FunFam" id="3.30.160.60:FF:000621">
    <property type="entry name" value="FLT3-interacting zinc finger 1"/>
    <property type="match status" value="1"/>
</dbReference>
<feature type="compositionally biased region" description="Acidic residues" evidence="12">
    <location>
        <begin position="103"/>
        <end position="116"/>
    </location>
</feature>
<name>A0A8C3JT49_9CHAR</name>
<evidence type="ECO:0000256" key="2">
    <source>
        <dbReference type="ARBA" id="ARBA00006991"/>
    </source>
</evidence>
<dbReference type="InterPro" id="IPR036236">
    <property type="entry name" value="Znf_C2H2_sf"/>
</dbReference>
<dbReference type="Pfam" id="PF00096">
    <property type="entry name" value="zf-C2H2"/>
    <property type="match status" value="10"/>
</dbReference>
<dbReference type="Gene3D" id="3.30.160.60">
    <property type="entry name" value="Classic Zinc Finger"/>
    <property type="match status" value="11"/>
</dbReference>
<feature type="domain" description="C2H2-type" evidence="13">
    <location>
        <begin position="545"/>
        <end position="572"/>
    </location>
</feature>
<evidence type="ECO:0000256" key="12">
    <source>
        <dbReference type="SAM" id="MobiDB-lite"/>
    </source>
</evidence>
<dbReference type="GO" id="GO:0005634">
    <property type="term" value="C:nucleus"/>
    <property type="evidence" value="ECO:0007669"/>
    <property type="project" value="UniProtKB-SubCell"/>
</dbReference>
<keyword evidence="3" id="KW-0479">Metal-binding</keyword>
<feature type="domain" description="C2H2-type" evidence="13">
    <location>
        <begin position="517"/>
        <end position="544"/>
    </location>
</feature>
<dbReference type="PANTHER" id="PTHR24390">
    <property type="entry name" value="ZINC FINGER PROTEIN"/>
    <property type="match status" value="1"/>
</dbReference>
<sequence length="626" mass="69896">MPHRGKGLVTPGFTNCSVCVPAFFPHLLHDPSLPACLWPPFVLLPPMSSSSCSLPPSWSCPRPVLPLTLSFLVFAGAAMEGQPGPAACEPPFSQSLSPLSEGDGPEGEEEQEEDTAGVEPREELGGGSLEHLGQASPRRSGGCCHRQGSLAPQGAGRPCQKTGEDEGASPCHQAPEELWPCRQKHRLCLKPETSRVPVSLGQGESAEEPGPSRGKRLRLIWGRAGDFRQREMENGLEEVEEERRSRSCSPELPLSDDARPKPDFVQLIDERGIYSTAKLVLGSAVGELEEAAVGLPAHPKRGASGVSELEIREVIVDEKPFQCGVCEKAFKRAWELFSHEVVHNEERPFRCDLCQASFKRHSDFKSHRLVHTEERPFRCELCGKRFKRSSNLQEHRRIHSGERPFRCPRCAKSFKTPYELQRHALTHCAEKPFKCADCGKDFPTSNALLLHQRQHCDDKPHVCGVCGKKFTYGHSLKVHERVHTGDRPFVCPLCGKGFKQSNALSSHERVHTGERPFVCKTCGKAFKQSSYLVIHERAHTGERPYKCEVCGKAFARPSLLLQHHRVHSQERPYKCSFCHKFFKDLAYLAVHEKVHTGETPYKCSVCDKGFAHPSNLLQHQRVHRDG</sequence>
<dbReference type="FunFam" id="3.30.160.60:FF:002715">
    <property type="match status" value="1"/>
</dbReference>
<keyword evidence="6" id="KW-0862">Zinc</keyword>
<dbReference type="FunFam" id="3.30.160.60:FF:000193">
    <property type="entry name" value="Zinc finger protein 300"/>
    <property type="match status" value="1"/>
</dbReference>
<keyword evidence="4" id="KW-0677">Repeat</keyword>
<dbReference type="SMART" id="SM00355">
    <property type="entry name" value="ZnF_C2H2"/>
    <property type="match status" value="11"/>
</dbReference>
<dbReference type="FunFam" id="3.30.160.60:FF:000322">
    <property type="entry name" value="GDNF-inducible zinc finger protein 1"/>
    <property type="match status" value="1"/>
</dbReference>
<dbReference type="FunFam" id="3.30.160.60:FF:000557">
    <property type="entry name" value="zinc finger and SCAN domain-containing protein 29"/>
    <property type="match status" value="1"/>
</dbReference>
<dbReference type="FunFam" id="3.30.160.60:FF:000100">
    <property type="entry name" value="Zinc finger 45-like"/>
    <property type="match status" value="1"/>
</dbReference>
<comment type="subcellular location">
    <subcellularLocation>
        <location evidence="1">Nucleus</location>
    </subcellularLocation>
</comment>
<evidence type="ECO:0000256" key="7">
    <source>
        <dbReference type="ARBA" id="ARBA00023015"/>
    </source>
</evidence>
<evidence type="ECO:0000256" key="8">
    <source>
        <dbReference type="ARBA" id="ARBA00023125"/>
    </source>
</evidence>
<dbReference type="InterPro" id="IPR013087">
    <property type="entry name" value="Znf_C2H2_type"/>
</dbReference>
<feature type="domain" description="C2H2-type" evidence="13">
    <location>
        <begin position="433"/>
        <end position="460"/>
    </location>
</feature>
<feature type="region of interest" description="Disordered" evidence="12">
    <location>
        <begin position="83"/>
        <end position="173"/>
    </location>
</feature>
<keyword evidence="5 11" id="KW-0863">Zinc-finger</keyword>
<keyword evidence="8" id="KW-0238">DNA-binding</keyword>
<evidence type="ECO:0000256" key="6">
    <source>
        <dbReference type="ARBA" id="ARBA00022833"/>
    </source>
</evidence>
<feature type="domain" description="C2H2-type" evidence="13">
    <location>
        <begin position="461"/>
        <end position="488"/>
    </location>
</feature>
<feature type="region of interest" description="Disordered" evidence="12">
    <location>
        <begin position="234"/>
        <end position="261"/>
    </location>
</feature>
<feature type="domain" description="C2H2-type" evidence="13">
    <location>
        <begin position="349"/>
        <end position="376"/>
    </location>
</feature>
<dbReference type="Proteomes" id="UP000694419">
    <property type="component" value="Unplaced"/>
</dbReference>
<organism evidence="14 15">
    <name type="scientific">Calidris pygmaea</name>
    <name type="common">Spoon-billed sandpiper</name>
    <dbReference type="NCBI Taxonomy" id="425635"/>
    <lineage>
        <taxon>Eukaryota</taxon>
        <taxon>Metazoa</taxon>
        <taxon>Chordata</taxon>
        <taxon>Craniata</taxon>
        <taxon>Vertebrata</taxon>
        <taxon>Euteleostomi</taxon>
        <taxon>Archelosauria</taxon>
        <taxon>Archosauria</taxon>
        <taxon>Dinosauria</taxon>
        <taxon>Saurischia</taxon>
        <taxon>Theropoda</taxon>
        <taxon>Coelurosauria</taxon>
        <taxon>Aves</taxon>
        <taxon>Neognathae</taxon>
        <taxon>Neoaves</taxon>
        <taxon>Charadriiformes</taxon>
        <taxon>Scolopacidae</taxon>
        <taxon>Calidris</taxon>
    </lineage>
</organism>
<feature type="domain" description="C2H2-type" evidence="13">
    <location>
        <begin position="405"/>
        <end position="432"/>
    </location>
</feature>
<feature type="domain" description="C2H2-type" evidence="13">
    <location>
        <begin position="377"/>
        <end position="404"/>
    </location>
</feature>
<dbReference type="PANTHER" id="PTHR24390:SF226">
    <property type="entry name" value="GH10523P-RELATED"/>
    <property type="match status" value="1"/>
</dbReference>
<dbReference type="AlphaFoldDB" id="A0A8C3JT49"/>
<evidence type="ECO:0000256" key="1">
    <source>
        <dbReference type="ARBA" id="ARBA00004123"/>
    </source>
</evidence>
<reference evidence="14" key="2">
    <citation type="submission" date="2025-09" db="UniProtKB">
        <authorList>
            <consortium name="Ensembl"/>
        </authorList>
    </citation>
    <scope>IDENTIFICATION</scope>
</reference>
<evidence type="ECO:0000256" key="10">
    <source>
        <dbReference type="ARBA" id="ARBA00023242"/>
    </source>
</evidence>
<dbReference type="GO" id="GO:0008270">
    <property type="term" value="F:zinc ion binding"/>
    <property type="evidence" value="ECO:0007669"/>
    <property type="project" value="UniProtKB-KW"/>
</dbReference>
<evidence type="ECO:0000256" key="3">
    <source>
        <dbReference type="ARBA" id="ARBA00022723"/>
    </source>
</evidence>
<feature type="domain" description="C2H2-type" evidence="13">
    <location>
        <begin position="601"/>
        <end position="626"/>
    </location>
</feature>
<dbReference type="GO" id="GO:0000978">
    <property type="term" value="F:RNA polymerase II cis-regulatory region sequence-specific DNA binding"/>
    <property type="evidence" value="ECO:0007669"/>
    <property type="project" value="TreeGrafter"/>
</dbReference>